<dbReference type="GO" id="GO:0032259">
    <property type="term" value="P:methylation"/>
    <property type="evidence" value="ECO:0007669"/>
    <property type="project" value="UniProtKB-KW"/>
</dbReference>
<feature type="region of interest" description="Disordered" evidence="4">
    <location>
        <begin position="34"/>
        <end position="58"/>
    </location>
</feature>
<name>A0A267GBE3_9PLAT</name>
<dbReference type="SUPFAM" id="SSF53335">
    <property type="entry name" value="S-adenosyl-L-methionine-dependent methyltransferases"/>
    <property type="match status" value="1"/>
</dbReference>
<dbReference type="PANTHER" id="PTHR10259:SF11">
    <property type="entry name" value="THIOPURINE S-METHYLTRANSFERASE"/>
    <property type="match status" value="1"/>
</dbReference>
<proteinExistence type="predicted"/>
<dbReference type="OrthoDB" id="276151at2759"/>
<evidence type="ECO:0000313" key="6">
    <source>
        <dbReference type="Proteomes" id="UP000215902"/>
    </source>
</evidence>
<dbReference type="AlphaFoldDB" id="A0A267GBE3"/>
<reference evidence="5 6" key="1">
    <citation type="submission" date="2017-06" db="EMBL/GenBank/DDBJ databases">
        <title>A platform for efficient transgenesis in Macrostomum lignano, a flatworm model organism for stem cell research.</title>
        <authorList>
            <person name="Berezikov E."/>
        </authorList>
    </citation>
    <scope>NUCLEOTIDE SEQUENCE [LARGE SCALE GENOMIC DNA]</scope>
    <source>
        <strain evidence="5">DV1</strain>
        <tissue evidence="5">Whole organism</tissue>
    </source>
</reference>
<evidence type="ECO:0000256" key="1">
    <source>
        <dbReference type="ARBA" id="ARBA00022603"/>
    </source>
</evidence>
<evidence type="ECO:0000256" key="4">
    <source>
        <dbReference type="SAM" id="MobiDB-lite"/>
    </source>
</evidence>
<keyword evidence="2" id="KW-0808">Transferase</keyword>
<dbReference type="EMBL" id="NIVC01000459">
    <property type="protein sequence ID" value="PAA82684.1"/>
    <property type="molecule type" value="Genomic_DNA"/>
</dbReference>
<evidence type="ECO:0000313" key="5">
    <source>
        <dbReference type="EMBL" id="PAA82684.1"/>
    </source>
</evidence>
<dbReference type="Pfam" id="PF05724">
    <property type="entry name" value="TPMT"/>
    <property type="match status" value="1"/>
</dbReference>
<evidence type="ECO:0000256" key="2">
    <source>
        <dbReference type="ARBA" id="ARBA00022679"/>
    </source>
</evidence>
<dbReference type="Proteomes" id="UP000215902">
    <property type="component" value="Unassembled WGS sequence"/>
</dbReference>
<evidence type="ECO:0000256" key="3">
    <source>
        <dbReference type="ARBA" id="ARBA00022691"/>
    </source>
</evidence>
<dbReference type="GO" id="GO:0008119">
    <property type="term" value="F:thiopurine S-methyltransferase activity"/>
    <property type="evidence" value="ECO:0007669"/>
    <property type="project" value="TreeGrafter"/>
</dbReference>
<organism evidence="5 6">
    <name type="scientific">Macrostomum lignano</name>
    <dbReference type="NCBI Taxonomy" id="282301"/>
    <lineage>
        <taxon>Eukaryota</taxon>
        <taxon>Metazoa</taxon>
        <taxon>Spiralia</taxon>
        <taxon>Lophotrochozoa</taxon>
        <taxon>Platyhelminthes</taxon>
        <taxon>Rhabditophora</taxon>
        <taxon>Macrostomorpha</taxon>
        <taxon>Macrostomida</taxon>
        <taxon>Macrostomidae</taxon>
        <taxon>Macrostomum</taxon>
    </lineage>
</organism>
<comment type="caution">
    <text evidence="5">The sequence shown here is derived from an EMBL/GenBank/DDBJ whole genome shotgun (WGS) entry which is preliminary data.</text>
</comment>
<keyword evidence="3" id="KW-0949">S-adenosyl-L-methionine</keyword>
<sequence length="299" mass="33654">PALVGPAAATRQRLQWLLQCRQFLSPSVLRHGHRGIRSGGIGQQAPKNNDNSTPPEPQFSHEYWLNRWQSLTPPDADGGPGAAAWPRWHRPQVHPFLVRHWAALRSGLKPKEEAAEQQQQVLVPLCGASLDLTWLSEQPGVSGVVGVDLGGESVFRRLHLQPPPGRTDLCPGLHRVRSGIVRLYGGDLFHPALRRLEAGQSDLVWDRGSLVVINSADRRAYVALLHSLCRPSHRILLETTVFPRALHPGPPFCVDDDQVKALYSDLYDIQLLEAFRDEERRLLYNLPELFYHYYLLTAK</sequence>
<accession>A0A267GBE3</accession>
<dbReference type="PANTHER" id="PTHR10259">
    <property type="entry name" value="THIOPURINE S-METHYLTRANSFERASE"/>
    <property type="match status" value="1"/>
</dbReference>
<gene>
    <name evidence="5" type="ORF">BOX15_Mlig018277g2</name>
</gene>
<dbReference type="InterPro" id="IPR029063">
    <property type="entry name" value="SAM-dependent_MTases_sf"/>
</dbReference>
<feature type="non-terminal residue" evidence="5">
    <location>
        <position position="1"/>
    </location>
</feature>
<dbReference type="STRING" id="282301.A0A267GBE3"/>
<keyword evidence="6" id="KW-1185">Reference proteome</keyword>
<dbReference type="Gene3D" id="3.40.50.150">
    <property type="entry name" value="Vaccinia Virus protein VP39"/>
    <property type="match status" value="1"/>
</dbReference>
<keyword evidence="1" id="KW-0489">Methyltransferase</keyword>
<dbReference type="InterPro" id="IPR008854">
    <property type="entry name" value="TPMT"/>
</dbReference>
<dbReference type="PROSITE" id="PS51585">
    <property type="entry name" value="SAM_MT_TPMT"/>
    <property type="match status" value="1"/>
</dbReference>
<evidence type="ECO:0008006" key="7">
    <source>
        <dbReference type="Google" id="ProtNLM"/>
    </source>
</evidence>
<protein>
    <recommendedName>
        <fullName evidence="7">Thiopurine S-methyltransferase</fullName>
    </recommendedName>
</protein>